<dbReference type="Proteomes" id="UP000228920">
    <property type="component" value="Unassembled WGS sequence"/>
</dbReference>
<evidence type="ECO:0000313" key="3">
    <source>
        <dbReference type="Proteomes" id="UP000228920"/>
    </source>
</evidence>
<feature type="compositionally biased region" description="Basic and acidic residues" evidence="1">
    <location>
        <begin position="256"/>
        <end position="274"/>
    </location>
</feature>
<reference evidence="3" key="1">
    <citation type="submission" date="2017-09" db="EMBL/GenBank/DDBJ databases">
        <title>Depth-based differentiation of microbial function through sediment-hosted aquifers and enrichment of novel symbionts in the deep terrestrial subsurface.</title>
        <authorList>
            <person name="Probst A.J."/>
            <person name="Ladd B."/>
            <person name="Jarett J.K."/>
            <person name="Geller-Mcgrath D.E."/>
            <person name="Sieber C.M.K."/>
            <person name="Emerson J.B."/>
            <person name="Anantharaman K."/>
            <person name="Thomas B.C."/>
            <person name="Malmstrom R."/>
            <person name="Stieglmeier M."/>
            <person name="Klingl A."/>
            <person name="Woyke T."/>
            <person name="Ryan C.M."/>
            <person name="Banfield J.F."/>
        </authorList>
    </citation>
    <scope>NUCLEOTIDE SEQUENCE [LARGE SCALE GENOMIC DNA]</scope>
</reference>
<accession>A0A2M7TM27</accession>
<dbReference type="AlphaFoldDB" id="A0A2M7TM27"/>
<sequence length="284" mass="32665">MSLLPKTQDHLDIEDIKDDVLILTGGRFRLVVETTAVNFDLLSEDEQNASIFAYANLVNSLDYAIQILVRTRQVDITTYLHFLRGQLRDQPSAVMKEQLSDYIDFVEQLVLKNTVLQKRFYVSIPYSNTSAVQKNMLDDFAAMLPFSKSKPKSKTFSEDILAKARTSMFRRVDDLKWQFRRLGIQIRILTTEELIRLFYEIYNPEAGENNGITQDPFGYTTPIVHSTLSNEMSERKEEAKKEESKATTQNDTSEQQENKSNKESRSVKQQDEMVHTSPDTGKNG</sequence>
<proteinExistence type="predicted"/>
<protein>
    <submittedName>
        <fullName evidence="2">Uncharacterized protein</fullName>
    </submittedName>
</protein>
<dbReference type="EMBL" id="PFNL01000004">
    <property type="protein sequence ID" value="PIZ48286.1"/>
    <property type="molecule type" value="Genomic_DNA"/>
</dbReference>
<evidence type="ECO:0000313" key="2">
    <source>
        <dbReference type="EMBL" id="PIZ48286.1"/>
    </source>
</evidence>
<feature type="compositionally biased region" description="Basic and acidic residues" evidence="1">
    <location>
        <begin position="232"/>
        <end position="245"/>
    </location>
</feature>
<evidence type="ECO:0000256" key="1">
    <source>
        <dbReference type="SAM" id="MobiDB-lite"/>
    </source>
</evidence>
<comment type="caution">
    <text evidence="2">The sequence shown here is derived from an EMBL/GenBank/DDBJ whole genome shotgun (WGS) entry which is preliminary data.</text>
</comment>
<organism evidence="2 3">
    <name type="scientific">candidate division WWE3 bacterium CG_4_10_14_0_2_um_filter_41_14</name>
    <dbReference type="NCBI Taxonomy" id="1975072"/>
    <lineage>
        <taxon>Bacteria</taxon>
        <taxon>Katanobacteria</taxon>
    </lineage>
</organism>
<gene>
    <name evidence="2" type="ORF">COY32_00140</name>
</gene>
<feature type="region of interest" description="Disordered" evidence="1">
    <location>
        <begin position="229"/>
        <end position="284"/>
    </location>
</feature>
<name>A0A2M7TM27_UNCKA</name>